<proteinExistence type="predicted"/>
<reference evidence="2 3" key="1">
    <citation type="journal article" date="2012" name="J. Bacteriol.">
        <title>Draft Genome Sequence of Cecembia lonarensis Strain LW9T, Isolated from Lonar Lake, a Haloalkaline Lake in India.</title>
        <authorList>
            <person name="Shivaji S."/>
            <person name="Ara S."/>
            <person name="Singh A."/>
            <person name="Pinnaka A.K."/>
        </authorList>
    </citation>
    <scope>NUCLEOTIDE SEQUENCE [LARGE SCALE GENOMIC DNA]</scope>
    <source>
        <strain evidence="2 3">LW9</strain>
    </source>
</reference>
<dbReference type="OrthoDB" id="838480at2"/>
<gene>
    <name evidence="2" type="ORF">B879_03482</name>
</gene>
<protein>
    <recommendedName>
        <fullName evidence="4">Por secretion system C-terminal sorting domain-containing protein</fullName>
    </recommendedName>
</protein>
<evidence type="ECO:0000313" key="3">
    <source>
        <dbReference type="Proteomes" id="UP000004478"/>
    </source>
</evidence>
<organism evidence="2 3">
    <name type="scientific">Cecembia lonarensis (strain CCUG 58316 / KCTC 22772 / LW9)</name>
    <dbReference type="NCBI Taxonomy" id="1225176"/>
    <lineage>
        <taxon>Bacteria</taxon>
        <taxon>Pseudomonadati</taxon>
        <taxon>Bacteroidota</taxon>
        <taxon>Cytophagia</taxon>
        <taxon>Cytophagales</taxon>
        <taxon>Cyclobacteriaceae</taxon>
        <taxon>Cecembia</taxon>
    </lineage>
</organism>
<evidence type="ECO:0000256" key="1">
    <source>
        <dbReference type="SAM" id="SignalP"/>
    </source>
</evidence>
<feature type="chain" id="PRO_5003848004" description="Por secretion system C-terminal sorting domain-containing protein" evidence="1">
    <location>
        <begin position="20"/>
        <end position="194"/>
    </location>
</feature>
<dbReference type="Proteomes" id="UP000004478">
    <property type="component" value="Unassembled WGS sequence"/>
</dbReference>
<accession>K1LUU8</accession>
<sequence>MKVLFTMMIAFGVAFSTIAAGERPAEVPVSLRKVDESKVQLLYGAAPEGSITVKIYDSSKFLVKTDRINSKNAFARYYDFSQLKPGKYTLEVIDGQNKIEKLSVDFSAEVSKAPVVYSTLESQGNNAFKLMVNALHPATLNVYVFENDKLIHEEVVDQVHGFQKLYKLQGISPLSRVEFMVKTDEGFLKMMTAR</sequence>
<comment type="caution">
    <text evidence="2">The sequence shown here is derived from an EMBL/GenBank/DDBJ whole genome shotgun (WGS) entry which is preliminary data.</text>
</comment>
<dbReference type="EMBL" id="AMGM01000081">
    <property type="protein sequence ID" value="EKB47924.1"/>
    <property type="molecule type" value="Genomic_DNA"/>
</dbReference>
<evidence type="ECO:0008006" key="4">
    <source>
        <dbReference type="Google" id="ProtNLM"/>
    </source>
</evidence>
<keyword evidence="1" id="KW-0732">Signal</keyword>
<keyword evidence="3" id="KW-1185">Reference proteome</keyword>
<dbReference type="AlphaFoldDB" id="K1LUU8"/>
<evidence type="ECO:0000313" key="2">
    <source>
        <dbReference type="EMBL" id="EKB47924.1"/>
    </source>
</evidence>
<name>K1LUU8_CECL9</name>
<feature type="signal peptide" evidence="1">
    <location>
        <begin position="1"/>
        <end position="19"/>
    </location>
</feature>
<dbReference type="RefSeq" id="WP_009186498.1">
    <property type="nucleotide sequence ID" value="NZ_AMGM01000081.1"/>
</dbReference>